<keyword evidence="2" id="KW-1185">Reference proteome</keyword>
<dbReference type="OrthoDB" id="5365194at2"/>
<sequence>MRVSRSNIHTDDNVLESWKMTEKNNKAVYAESIEELKKRALDGDSEAQYEIGIRYYHGKSVKCDPKLSFLWIKTAAIGGNVDAQNSLSVMYKKGDACKPDISKAFKWAKRAAKNRHPEAQFNLSIAFKKGQGCKPHLKRSFRWLKRAAHQNETAAQYNLAFAYLDGEGCNPDEEKAYSWMKTSADNGRSDAQYNLAIMLGEGIGCEPDYEKSFIYAKKAVKQSNNPDGYYLLGLLYHSGAGCKKSLDKAQKYFKKATNAGVEKAYQFLNHPSFERIFRGTKCKNLKSAFDDLQALIQEIMDSCRYCNYVDGPIYHFTRWPAINSILPKESNGSETNIIRLYHEDYMNDPNEGKSLLDTFRRSTISTHQKPYELLRDVYDDDINIERELSKHDATYMASFTMSSDRLDLWRAYGADGDGYSLRVNIKSDENFAWSLINSASGKDERTYSLYKVQYSEKAKKKAVKKIAIALNKLRRHIPTDNEELKRECHIAIYYMLNEVMYLYKDEQYSSENEVRLFTRKELHEAQLDESDIGKLFTTTGPILFTGPDSEIVIGPKVKDKRAVELSLKKRLLENGHHHTKVRHSEIDYR</sequence>
<comment type="caution">
    <text evidence="1">The sequence shown here is derived from an EMBL/GenBank/DDBJ whole genome shotgun (WGS) entry which is preliminary data.</text>
</comment>
<evidence type="ECO:0000313" key="1">
    <source>
        <dbReference type="EMBL" id="ODA34000.1"/>
    </source>
</evidence>
<dbReference type="Gene3D" id="1.25.40.10">
    <property type="entry name" value="Tetratricopeptide repeat domain"/>
    <property type="match status" value="1"/>
</dbReference>
<dbReference type="AlphaFoldDB" id="A0A1C3ELA6"/>
<name>A0A1C3ELA6_9GAMM</name>
<dbReference type="Proteomes" id="UP000094936">
    <property type="component" value="Unassembled WGS sequence"/>
</dbReference>
<reference evidence="1 2" key="1">
    <citation type="submission" date="2016-05" db="EMBL/GenBank/DDBJ databases">
        <title>Genomic Taxonomy of the Vibrionaceae.</title>
        <authorList>
            <person name="Gomez-Gil B."/>
            <person name="Enciso-Ibarra J."/>
        </authorList>
    </citation>
    <scope>NUCLEOTIDE SEQUENCE [LARGE SCALE GENOMIC DNA]</scope>
    <source>
        <strain evidence="1 2">CAIM 1920</strain>
    </source>
</reference>
<protein>
    <recommendedName>
        <fullName evidence="3">DUF2971 domain-containing protein</fullName>
    </recommendedName>
</protein>
<dbReference type="PANTHER" id="PTHR11102">
    <property type="entry name" value="SEL-1-LIKE PROTEIN"/>
    <property type="match status" value="1"/>
</dbReference>
<dbReference type="Pfam" id="PF08238">
    <property type="entry name" value="Sel1"/>
    <property type="match status" value="6"/>
</dbReference>
<dbReference type="STRING" id="1080227.A8L45_08110"/>
<dbReference type="SMART" id="SM00671">
    <property type="entry name" value="SEL1"/>
    <property type="match status" value="6"/>
</dbReference>
<dbReference type="InterPro" id="IPR011990">
    <property type="entry name" value="TPR-like_helical_dom_sf"/>
</dbReference>
<evidence type="ECO:0000313" key="2">
    <source>
        <dbReference type="Proteomes" id="UP000094936"/>
    </source>
</evidence>
<gene>
    <name evidence="1" type="ORF">A8L45_08110</name>
</gene>
<dbReference type="Pfam" id="PF11185">
    <property type="entry name" value="DUF2971"/>
    <property type="match status" value="1"/>
</dbReference>
<dbReference type="InterPro" id="IPR050767">
    <property type="entry name" value="Sel1_AlgK"/>
</dbReference>
<evidence type="ECO:0008006" key="3">
    <source>
        <dbReference type="Google" id="ProtNLM"/>
    </source>
</evidence>
<dbReference type="EMBL" id="LYBM01000011">
    <property type="protein sequence ID" value="ODA34000.1"/>
    <property type="molecule type" value="Genomic_DNA"/>
</dbReference>
<dbReference type="SUPFAM" id="SSF81901">
    <property type="entry name" value="HCP-like"/>
    <property type="match status" value="2"/>
</dbReference>
<dbReference type="InterPro" id="IPR006597">
    <property type="entry name" value="Sel1-like"/>
</dbReference>
<accession>A0A1C3ELA6</accession>
<proteinExistence type="predicted"/>
<dbReference type="PANTHER" id="PTHR11102:SF160">
    <property type="entry name" value="ERAD-ASSOCIATED E3 UBIQUITIN-PROTEIN LIGASE COMPONENT HRD3"/>
    <property type="match status" value="1"/>
</dbReference>
<organism evidence="1 2">
    <name type="scientific">Veronia pacifica</name>
    <dbReference type="NCBI Taxonomy" id="1080227"/>
    <lineage>
        <taxon>Bacteria</taxon>
        <taxon>Pseudomonadati</taxon>
        <taxon>Pseudomonadota</taxon>
        <taxon>Gammaproteobacteria</taxon>
        <taxon>Vibrionales</taxon>
        <taxon>Vibrionaceae</taxon>
        <taxon>Veronia</taxon>
    </lineage>
</organism>
<dbReference type="InterPro" id="IPR021352">
    <property type="entry name" value="DUF2971"/>
</dbReference>